<dbReference type="GO" id="GO:0003677">
    <property type="term" value="F:DNA binding"/>
    <property type="evidence" value="ECO:0007669"/>
    <property type="project" value="InterPro"/>
</dbReference>
<evidence type="ECO:0000313" key="3">
    <source>
        <dbReference type="EMBL" id="TEA01981.1"/>
    </source>
</evidence>
<dbReference type="EMBL" id="PECM01000010">
    <property type="protein sequence ID" value="TEA01981.1"/>
    <property type="molecule type" value="Genomic_DNA"/>
</dbReference>
<evidence type="ECO:0000259" key="1">
    <source>
        <dbReference type="Pfam" id="PF00239"/>
    </source>
</evidence>
<feature type="domain" description="Resolvase/invertase-type recombinase catalytic" evidence="1">
    <location>
        <begin position="11"/>
        <end position="65"/>
    </location>
</feature>
<organism evidence="2 5">
    <name type="scientific">Mycobacteroides salmoniphilum</name>
    <dbReference type="NCBI Taxonomy" id="404941"/>
    <lineage>
        <taxon>Bacteria</taxon>
        <taxon>Bacillati</taxon>
        <taxon>Actinomycetota</taxon>
        <taxon>Actinomycetes</taxon>
        <taxon>Mycobacteriales</taxon>
        <taxon>Mycobacteriaceae</taxon>
        <taxon>Mycobacteroides</taxon>
    </lineage>
</organism>
<name>A0A4R8SKF9_9MYCO</name>
<dbReference type="EMBL" id="PECK01000002">
    <property type="protein sequence ID" value="TDZ97751.1"/>
    <property type="molecule type" value="Genomic_DNA"/>
</dbReference>
<evidence type="ECO:0000313" key="5">
    <source>
        <dbReference type="Proteomes" id="UP000295685"/>
    </source>
</evidence>
<dbReference type="Gene3D" id="3.40.50.1390">
    <property type="entry name" value="Resolvase, N-terminal catalytic domain"/>
    <property type="match status" value="1"/>
</dbReference>
<proteinExistence type="predicted"/>
<evidence type="ECO:0000313" key="4">
    <source>
        <dbReference type="Proteomes" id="UP000294844"/>
    </source>
</evidence>
<dbReference type="GO" id="GO:0000150">
    <property type="term" value="F:DNA strand exchange activity"/>
    <property type="evidence" value="ECO:0007669"/>
    <property type="project" value="InterPro"/>
</dbReference>
<keyword evidence="4" id="KW-1185">Reference proteome</keyword>
<dbReference type="InterPro" id="IPR006119">
    <property type="entry name" value="Resolv_N"/>
</dbReference>
<dbReference type="InterPro" id="IPR036162">
    <property type="entry name" value="Resolvase-like_N_sf"/>
</dbReference>
<dbReference type="Proteomes" id="UP000295685">
    <property type="component" value="Unassembled WGS sequence"/>
</dbReference>
<accession>A0A4R8SKF9</accession>
<dbReference type="Pfam" id="PF00239">
    <property type="entry name" value="Resolvase"/>
    <property type="match status" value="1"/>
</dbReference>
<sequence length="65" mass="7216">MVKVGSVVRSAVYARISADAEGKSLGVHRQLEECRKLAAERGWVVGREYVDNDVLAYSGKLRPRL</sequence>
<evidence type="ECO:0000313" key="2">
    <source>
        <dbReference type="EMBL" id="TDZ97751.1"/>
    </source>
</evidence>
<reference evidence="4 5" key="1">
    <citation type="journal article" date="2019" name="Sci. Rep.">
        <title>Extended insight into the Mycobacterium chelonae-abscessus complex through whole genome sequencing of Mycobacterium salmoniphilum outbreak and Mycobacterium salmoniphilum-like strains.</title>
        <authorList>
            <person name="Behra P.R.K."/>
            <person name="Das S."/>
            <person name="Pettersson B.M.F."/>
            <person name="Shirreff L."/>
            <person name="DuCote T."/>
            <person name="Jacobsson K.G."/>
            <person name="Ennis D.G."/>
            <person name="Kirsebom L.A."/>
        </authorList>
    </citation>
    <scope>NUCLEOTIDE SEQUENCE [LARGE SCALE GENOMIC DNA]</scope>
    <source>
        <strain evidence="3 4">CCUG 60883</strain>
        <strain evidence="2 5">CCUG 60885</strain>
    </source>
</reference>
<gene>
    <name evidence="3" type="ORF">CCUG60883_04520</name>
    <name evidence="2" type="ORF">CCUG60885_01300</name>
</gene>
<dbReference type="AlphaFoldDB" id="A0A4R8SKF9"/>
<dbReference type="Proteomes" id="UP000294844">
    <property type="component" value="Unassembled WGS sequence"/>
</dbReference>
<protein>
    <recommendedName>
        <fullName evidence="1">Resolvase/invertase-type recombinase catalytic domain-containing protein</fullName>
    </recommendedName>
</protein>
<comment type="caution">
    <text evidence="2">The sequence shown here is derived from an EMBL/GenBank/DDBJ whole genome shotgun (WGS) entry which is preliminary data.</text>
</comment>